<dbReference type="EMBL" id="CP134146">
    <property type="protein sequence ID" value="WNC68733.1"/>
    <property type="molecule type" value="Genomic_DNA"/>
</dbReference>
<keyword evidence="2" id="KW-1185">Reference proteome</keyword>
<accession>A0ABY9TIS5</accession>
<dbReference type="Proteomes" id="UP001248581">
    <property type="component" value="Chromosome"/>
</dbReference>
<proteinExistence type="predicted"/>
<evidence type="ECO:0000313" key="2">
    <source>
        <dbReference type="Proteomes" id="UP001248581"/>
    </source>
</evidence>
<sequence length="68" mass="7721">MKILTDKLIVDAVNCLWCVDACPPTTERVVKEIHHFDLKRVRGALERAAERGKLISSNGYWTPTRKGI</sequence>
<organism evidence="1 2">
    <name type="scientific">Thalassotalea nanhaiensis</name>
    <dbReference type="NCBI Taxonomy" id="3065648"/>
    <lineage>
        <taxon>Bacteria</taxon>
        <taxon>Pseudomonadati</taxon>
        <taxon>Pseudomonadota</taxon>
        <taxon>Gammaproteobacteria</taxon>
        <taxon>Alteromonadales</taxon>
        <taxon>Colwelliaceae</taxon>
        <taxon>Thalassotalea</taxon>
    </lineage>
</organism>
<evidence type="ECO:0008006" key="3">
    <source>
        <dbReference type="Google" id="ProtNLM"/>
    </source>
</evidence>
<name>A0ABY9TIS5_9GAMM</name>
<reference evidence="2" key="1">
    <citation type="submission" date="2023-09" db="EMBL/GenBank/DDBJ databases">
        <authorList>
            <person name="Li S."/>
            <person name="Li X."/>
            <person name="Zhang C."/>
            <person name="Zhao Z."/>
        </authorList>
    </citation>
    <scope>NUCLEOTIDE SEQUENCE [LARGE SCALE GENOMIC DNA]</scope>
    <source>
        <strain evidence="2">SQ345</strain>
    </source>
</reference>
<gene>
    <name evidence="1" type="ORF">RI845_00965</name>
</gene>
<protein>
    <recommendedName>
        <fullName evidence="3">4Fe-4S ferredoxin-type domain-containing protein</fullName>
    </recommendedName>
</protein>
<dbReference type="RefSeq" id="WP_348387887.1">
    <property type="nucleotide sequence ID" value="NZ_CP134146.1"/>
</dbReference>
<evidence type="ECO:0000313" key="1">
    <source>
        <dbReference type="EMBL" id="WNC68733.1"/>
    </source>
</evidence>